<dbReference type="InterPro" id="IPR033646">
    <property type="entry name" value="CLU-central"/>
</dbReference>
<dbReference type="Proteomes" id="UP000245207">
    <property type="component" value="Unassembled WGS sequence"/>
</dbReference>
<dbReference type="STRING" id="35608.A0A2U1QF61"/>
<protein>
    <submittedName>
        <fullName evidence="2">Protein TSS</fullName>
    </submittedName>
</protein>
<organism evidence="2 3">
    <name type="scientific">Artemisia annua</name>
    <name type="common">Sweet wormwood</name>
    <dbReference type="NCBI Taxonomy" id="35608"/>
    <lineage>
        <taxon>Eukaryota</taxon>
        <taxon>Viridiplantae</taxon>
        <taxon>Streptophyta</taxon>
        <taxon>Embryophyta</taxon>
        <taxon>Tracheophyta</taxon>
        <taxon>Spermatophyta</taxon>
        <taxon>Magnoliopsida</taxon>
        <taxon>eudicotyledons</taxon>
        <taxon>Gunneridae</taxon>
        <taxon>Pentapetalae</taxon>
        <taxon>asterids</taxon>
        <taxon>campanulids</taxon>
        <taxon>Asterales</taxon>
        <taxon>Asteraceae</taxon>
        <taxon>Asteroideae</taxon>
        <taxon>Anthemideae</taxon>
        <taxon>Artemisiinae</taxon>
        <taxon>Artemisia</taxon>
    </lineage>
</organism>
<sequence length="262" mass="29556">MFIRLGVLKEHDLKSKWVADFGSLELSPVDGRTLTNLMHTSGLRMCSLGCVVELAEKLPHIQSLFTHDMEVMILPKNGSGLNAFCLKDLHGDEITNVSLIFLSCLFFEEYDTSSANLTTNAESMEIEHRSQVHIHYAKRSGGSSGYTNQVSFNIVEIESESGKKIGDLDFYEIEGGERKSEVLKDLFLKFMVSCLAMGRRPIEKEEIGFVKVREHIYLVEWMRRMLLLCLVCLRPDPIVQPTMQNVVQMLAGEVDVLVVPKG</sequence>
<comment type="caution">
    <text evidence="2">The sequence shown here is derived from an EMBL/GenBank/DDBJ whole genome shotgun (WGS) entry which is preliminary data.</text>
</comment>
<feature type="domain" description="CLU central" evidence="1">
    <location>
        <begin position="26"/>
        <end position="121"/>
    </location>
</feature>
<dbReference type="Pfam" id="PF12807">
    <property type="entry name" value="eIF3_p135"/>
    <property type="match status" value="1"/>
</dbReference>
<dbReference type="InterPro" id="IPR027523">
    <property type="entry name" value="CLU_prot"/>
</dbReference>
<evidence type="ECO:0000313" key="2">
    <source>
        <dbReference type="EMBL" id="PWA96613.1"/>
    </source>
</evidence>
<evidence type="ECO:0000313" key="3">
    <source>
        <dbReference type="Proteomes" id="UP000245207"/>
    </source>
</evidence>
<dbReference type="PANTHER" id="PTHR12601">
    <property type="entry name" value="EUKARYOTIC TRANSLATION INITIATION FACTOR 3 SUBUNIT EIF-3"/>
    <property type="match status" value="1"/>
</dbReference>
<accession>A0A2U1QF61</accession>
<dbReference type="GO" id="GO:0005737">
    <property type="term" value="C:cytoplasm"/>
    <property type="evidence" value="ECO:0007669"/>
    <property type="project" value="TreeGrafter"/>
</dbReference>
<dbReference type="AlphaFoldDB" id="A0A2U1QF61"/>
<name>A0A2U1QF61_ARTAN</name>
<keyword evidence="3" id="KW-1185">Reference proteome</keyword>
<reference evidence="2 3" key="1">
    <citation type="journal article" date="2018" name="Mol. Plant">
        <title>The genome of Artemisia annua provides insight into the evolution of Asteraceae family and artemisinin biosynthesis.</title>
        <authorList>
            <person name="Shen Q."/>
            <person name="Zhang L."/>
            <person name="Liao Z."/>
            <person name="Wang S."/>
            <person name="Yan T."/>
            <person name="Shi P."/>
            <person name="Liu M."/>
            <person name="Fu X."/>
            <person name="Pan Q."/>
            <person name="Wang Y."/>
            <person name="Lv Z."/>
            <person name="Lu X."/>
            <person name="Zhang F."/>
            <person name="Jiang W."/>
            <person name="Ma Y."/>
            <person name="Chen M."/>
            <person name="Hao X."/>
            <person name="Li L."/>
            <person name="Tang Y."/>
            <person name="Lv G."/>
            <person name="Zhou Y."/>
            <person name="Sun X."/>
            <person name="Brodelius P.E."/>
            <person name="Rose J.K.C."/>
            <person name="Tang K."/>
        </authorList>
    </citation>
    <scope>NUCLEOTIDE SEQUENCE [LARGE SCALE GENOMIC DNA]</scope>
    <source>
        <strain evidence="3">cv. Huhao1</strain>
        <tissue evidence="2">Leaf</tissue>
    </source>
</reference>
<gene>
    <name evidence="2" type="ORF">CTI12_AA037630</name>
</gene>
<evidence type="ECO:0000259" key="1">
    <source>
        <dbReference type="Pfam" id="PF12807"/>
    </source>
</evidence>
<dbReference type="EMBL" id="PKPP01000169">
    <property type="protein sequence ID" value="PWA96613.1"/>
    <property type="molecule type" value="Genomic_DNA"/>
</dbReference>
<dbReference type="PANTHER" id="PTHR12601:SF39">
    <property type="entry name" value="PROTEIN REDUCED CHLOROPLAST COVERAGE 2"/>
    <property type="match status" value="1"/>
</dbReference>
<dbReference type="OrthoDB" id="1414216at2759"/>
<proteinExistence type="predicted"/>